<evidence type="ECO:0000313" key="1">
    <source>
        <dbReference type="EMBL" id="KAK9321287.1"/>
    </source>
</evidence>
<dbReference type="Proteomes" id="UP001489719">
    <property type="component" value="Unassembled WGS sequence"/>
</dbReference>
<proteinExistence type="predicted"/>
<comment type="caution">
    <text evidence="1">The sequence shown here is derived from an EMBL/GenBank/DDBJ whole genome shotgun (WGS) entry which is preliminary data.</text>
</comment>
<dbReference type="EMBL" id="MU970102">
    <property type="protein sequence ID" value="KAK9321287.1"/>
    <property type="molecule type" value="Genomic_DNA"/>
</dbReference>
<reference evidence="2" key="1">
    <citation type="journal article" date="2024" name="Front. Bioeng. Biotechnol.">
        <title>Genome-scale model development and genomic sequencing of the oleaginous clade Lipomyces.</title>
        <authorList>
            <person name="Czajka J.J."/>
            <person name="Han Y."/>
            <person name="Kim J."/>
            <person name="Mondo S.J."/>
            <person name="Hofstad B.A."/>
            <person name="Robles A."/>
            <person name="Haridas S."/>
            <person name="Riley R."/>
            <person name="LaButti K."/>
            <person name="Pangilinan J."/>
            <person name="Andreopoulos W."/>
            <person name="Lipzen A."/>
            <person name="Yan J."/>
            <person name="Wang M."/>
            <person name="Ng V."/>
            <person name="Grigoriev I.V."/>
            <person name="Spatafora J.W."/>
            <person name="Magnuson J.K."/>
            <person name="Baker S.E."/>
            <person name="Pomraning K.R."/>
        </authorList>
    </citation>
    <scope>NUCLEOTIDE SEQUENCE [LARGE SCALE GENOMIC DNA]</scope>
    <source>
        <strain evidence="2">CBS 10300</strain>
    </source>
</reference>
<gene>
    <name evidence="1" type="ORF">V1517DRAFT_326842</name>
</gene>
<evidence type="ECO:0000313" key="2">
    <source>
        <dbReference type="Proteomes" id="UP001489719"/>
    </source>
</evidence>
<organism evidence="1 2">
    <name type="scientific">Lipomyces orientalis</name>
    <dbReference type="NCBI Taxonomy" id="1233043"/>
    <lineage>
        <taxon>Eukaryota</taxon>
        <taxon>Fungi</taxon>
        <taxon>Dikarya</taxon>
        <taxon>Ascomycota</taxon>
        <taxon>Saccharomycotina</taxon>
        <taxon>Lipomycetes</taxon>
        <taxon>Lipomycetales</taxon>
        <taxon>Lipomycetaceae</taxon>
        <taxon>Lipomyces</taxon>
    </lineage>
</organism>
<keyword evidence="2" id="KW-1185">Reference proteome</keyword>
<sequence>MSSSTSSLLGDRPKARPGYSIVGFDQRFKKRLRHFLDSRVAHIIIITLVAVETLIVIAELYIELFACEDHETYGFLEAALPVFSSLSLAISTMFMVELIASIYAFGLLYFAGKGRWLRMLDAVVIIASFVIDILEQGTALEGAELIVVLRFWRIAKIAEHIGSETKEEMEELKEDNHALRLRVMELDRRLGTKNSDDYLVDQARAFAPQDV</sequence>
<name>A0ACC3TJF8_9ASCO</name>
<protein>
    <submittedName>
        <fullName evidence="1">Uncharacterized protein</fullName>
    </submittedName>
</protein>
<accession>A0ACC3TJF8</accession>